<dbReference type="InterPro" id="IPR032876">
    <property type="entry name" value="J_dom"/>
</dbReference>
<keyword evidence="2" id="KW-0732">Signal</keyword>
<evidence type="ECO:0000256" key="2">
    <source>
        <dbReference type="SAM" id="SignalP"/>
    </source>
</evidence>
<keyword evidence="1" id="KW-1133">Transmembrane helix</keyword>
<evidence type="ECO:0000313" key="6">
    <source>
        <dbReference type="Proteomes" id="UP000306223"/>
    </source>
</evidence>
<keyword evidence="1" id="KW-0472">Membrane</keyword>
<dbReference type="OrthoDB" id="7822067at2"/>
<dbReference type="Proteomes" id="UP000306223">
    <property type="component" value="Unassembled WGS sequence"/>
</dbReference>
<evidence type="ECO:0000259" key="4">
    <source>
        <dbReference type="Pfam" id="PF13550"/>
    </source>
</evidence>
<feature type="domain" description="Tip attachment protein J central straight fiber" evidence="3">
    <location>
        <begin position="1331"/>
        <end position="1407"/>
    </location>
</feature>
<evidence type="ECO:0000313" key="5">
    <source>
        <dbReference type="EMBL" id="TJZ86164.1"/>
    </source>
</evidence>
<evidence type="ECO:0000256" key="1">
    <source>
        <dbReference type="SAM" id="Phobius"/>
    </source>
</evidence>
<feature type="transmembrane region" description="Helical" evidence="1">
    <location>
        <begin position="30"/>
        <end position="52"/>
    </location>
</feature>
<accession>A0A4U0RDD5</accession>
<dbReference type="Pfam" id="PF09327">
    <property type="entry name" value="Phage_Tail_Tip"/>
    <property type="match status" value="1"/>
</dbReference>
<feature type="signal peptide" evidence="2">
    <location>
        <begin position="1"/>
        <end position="20"/>
    </location>
</feature>
<name>A0A4U0RDD5_9RHOB</name>
<dbReference type="InterPro" id="IPR015406">
    <property type="entry name" value="GpJ_CSF"/>
</dbReference>
<dbReference type="Pfam" id="PF13550">
    <property type="entry name" value="Phage-tail_3"/>
    <property type="match status" value="1"/>
</dbReference>
<evidence type="ECO:0000259" key="3">
    <source>
        <dbReference type="Pfam" id="PF09327"/>
    </source>
</evidence>
<reference evidence="5 6" key="1">
    <citation type="submission" date="2019-04" db="EMBL/GenBank/DDBJ databases">
        <authorList>
            <person name="Li J."/>
        </authorList>
    </citation>
    <scope>NUCLEOTIDE SEQUENCE [LARGE SCALE GENOMIC DNA]</scope>
    <source>
        <strain evidence="5 6">CCTCC AB2016182</strain>
    </source>
</reference>
<dbReference type="PANTHER" id="PTHR36251:SF2">
    <property type="entry name" value="GIFSY-2 PROPHAGE HOST SPECIFICITY PROTEIN J, PHAGE LAMBDA"/>
    <property type="match status" value="1"/>
</dbReference>
<gene>
    <name evidence="5" type="ORF">FA740_04555</name>
</gene>
<comment type="caution">
    <text evidence="5">The sequence shown here is derived from an EMBL/GenBank/DDBJ whole genome shotgun (WGS) entry which is preliminary data.</text>
</comment>
<dbReference type="Gene3D" id="2.60.120.260">
    <property type="entry name" value="Galactose-binding domain-like"/>
    <property type="match status" value="2"/>
</dbReference>
<dbReference type="EMBL" id="SUNH01000006">
    <property type="protein sequence ID" value="TJZ86164.1"/>
    <property type="molecule type" value="Genomic_DNA"/>
</dbReference>
<organism evidence="5 6">
    <name type="scientific">Paracoccus hibiscisoli</name>
    <dbReference type="NCBI Taxonomy" id="2023261"/>
    <lineage>
        <taxon>Bacteria</taxon>
        <taxon>Pseudomonadati</taxon>
        <taxon>Pseudomonadota</taxon>
        <taxon>Alphaproteobacteria</taxon>
        <taxon>Rhodobacterales</taxon>
        <taxon>Paracoccaceae</taxon>
        <taxon>Paracoccus</taxon>
    </lineage>
</organism>
<dbReference type="PANTHER" id="PTHR36251">
    <property type="entry name" value="FELS-1 PROPHAGE HOST SPECIFICITY PROTEIN-RELATED"/>
    <property type="match status" value="1"/>
</dbReference>
<dbReference type="InterPro" id="IPR053171">
    <property type="entry name" value="Viral_Tip_Attach_Protein"/>
</dbReference>
<proteinExistence type="predicted"/>
<protein>
    <submittedName>
        <fullName evidence="5">DUF1983 domain-containing protein</fullName>
    </submittedName>
</protein>
<sequence>MIPFFAVLIAALVCAGPAHAGFLVPVVAGLFGGGAIATAAASILVGVGSSLVSRALQPKQKAQGPGAISIDAPTSGDGTPQTIILGGRAVAGHRTCPEYSRGNGKEWLTIVRDLSDMPINGLVSVWFGNDRMAVQGTQGAGGDVLVPRTTGADSGWFTPSGGRYAGKLRVRFYDGTQTAADPHLLAEYGSHPDRPWQADMRLLGVAYVIIELKRDQEVFPGIPDLLFEVEGIKLYDPRNGQMVWSNNLALIAYNVMRGIQMPDGSIYGGGLDDADLPLSSWAPAINEAGAQNWRGGLEVSVGPQDYDGDMPYEVIEHLLQGCAGQVAESGGVWRVRIGGPGLPVASVTDRDVVISENQVFMPHQGPREVYNGVTGQYSETAERWESKTTPLRIDPAYVARDGARNVVHLAYHAVTDSQQCQKLIQMALDDNRRQRTHELSLPLDYAPVEVLDTLSLSLPYDGYVGKLVEVTAKTTDPVTMGQRVFVREVDPNDFTPAAVTPLPTIPVVTTPLAPQPLPGWAVEPVIVQDAEGRNRRPGVRIMWTPLPAEGIEWELRSQGATALAGEGTTQEVEKGQRVITAGLINGTAMQIRGRAVLRNRARAWTEWTNFIAPNLGLGPLDVDVPALREEVLADLTILEEWLDGEDGPLQPLRDGVTQAQADLADARLELATDITAAETLAMDNLNIARAYTDTGLLNESVSRVTGDQALAAQIQTLTAVLNSENYLENPRFSNGLTGWSGFHAATTTVVAQDDGSSNAIIADAPTANFVQLVGTSGGVRDIRQDFAATFAENEVLQWRIYAGANEAGRTALALVQFYNSDGVQLGSTISTTLTLTPNAWRIFSGQHAAPAGTSSVRFTLRVPATASTSPISFTDGSVTRVDQSVIARITDLEVVVAENETAFTLHRNEALSRLGSNEAAITNEAATRSSAVSSLSGQITTVSATANARNRTFRQSTAPSGVVTGDIWYDTSANNRPRRWSGTAWIDTDDTRIAANTAAITSEQIARADADTALAGQINVVKATALSAGGSIFPATMANNAAAWRQGLGGQPGTGSAMNPAVTYFNGPLAGDHIGIAAGHSGNVHVVSDAVSEYTDGLIIRISVRVKIDGGTTGKLRALVSTLRSDYSNSRNLATGIEITPTTAGTWQTISVDFTLPARLSDEVYFRAGVFSNSAVSPDLPIFIASIRIDDITLPALNTASITNEAIARADGDSALASQIATVSAVANARNRTFRQNAAPSGPVTGDVWYDTANGNLPKRWNGSAWVNTDDTRIAQNAAAVTNEAAARATADNALANQITTVSARTDRGTATGLLRVSAEATPAGVTSRIGLRAEASAGGTAQSAALFLEATAGGNSQVVIAADRVSIATGNGTGASRRVPFVARNGNVFMGNAIVDTLSIGPNQVTVPAAQQLSSILPGNLTWRNANTISYTLPFAGSAAIQWFGSQGYVIRQSQAIGIRLRINGVVQWSRIAGDPNGGFTIEQDWLAMGWRRDLPAGTHSIQVDWWSNNANLQLEDRTLIVQGSMR</sequence>
<keyword evidence="1" id="KW-0812">Transmembrane</keyword>
<dbReference type="RefSeq" id="WP_136855593.1">
    <property type="nucleotide sequence ID" value="NZ_SUNH01000006.1"/>
</dbReference>
<keyword evidence="6" id="KW-1185">Reference proteome</keyword>
<feature type="chain" id="PRO_5020970855" evidence="2">
    <location>
        <begin position="21"/>
        <end position="1528"/>
    </location>
</feature>
<feature type="domain" description="Tip attachment protein J" evidence="4">
    <location>
        <begin position="311"/>
        <end position="470"/>
    </location>
</feature>